<protein>
    <submittedName>
        <fullName evidence="2">Uncharacterized protein</fullName>
    </submittedName>
</protein>
<feature type="chain" id="PRO_5044875258" evidence="1">
    <location>
        <begin position="28"/>
        <end position="140"/>
    </location>
</feature>
<reference evidence="2 3" key="1">
    <citation type="submission" date="2024-02" db="EMBL/GenBank/DDBJ databases">
        <title>Complete sequences of two Paenibacillus sp. strains and one Lysinibacillus strain isolated from the environment on STAA medium highlight biotechnological potential.</title>
        <authorList>
            <person name="Attere S.A."/>
            <person name="Piche L.C."/>
            <person name="Intertaglia L."/>
            <person name="Lami R."/>
            <person name="Charette S.J."/>
            <person name="Vincent A.T."/>
        </authorList>
    </citation>
    <scope>NUCLEOTIDE SEQUENCE [LARGE SCALE GENOMIC DNA]</scope>
    <source>
        <strain evidence="2 3">Y5S-7</strain>
    </source>
</reference>
<gene>
    <name evidence="2" type="ORF">V6668_03200</name>
</gene>
<accession>A0ABD8AUE8</accession>
<organism evidence="2 3">
    <name type="scientific">Paenibacillus amylolyticus</name>
    <dbReference type="NCBI Taxonomy" id="1451"/>
    <lineage>
        <taxon>Bacteria</taxon>
        <taxon>Bacillati</taxon>
        <taxon>Bacillota</taxon>
        <taxon>Bacilli</taxon>
        <taxon>Bacillales</taxon>
        <taxon>Paenibacillaceae</taxon>
        <taxon>Paenibacillus</taxon>
    </lineage>
</organism>
<name>A0ABD8AUE8_PAEAM</name>
<keyword evidence="1" id="KW-0732">Signal</keyword>
<dbReference type="Proteomes" id="UP001364764">
    <property type="component" value="Chromosome"/>
</dbReference>
<evidence type="ECO:0000313" key="2">
    <source>
        <dbReference type="EMBL" id="WWP21212.1"/>
    </source>
</evidence>
<dbReference type="GeneID" id="93474439"/>
<dbReference type="EMBL" id="CP145892">
    <property type="protein sequence ID" value="WWP21212.1"/>
    <property type="molecule type" value="Genomic_DNA"/>
</dbReference>
<feature type="signal peptide" evidence="1">
    <location>
        <begin position="1"/>
        <end position="27"/>
    </location>
</feature>
<evidence type="ECO:0000313" key="3">
    <source>
        <dbReference type="Proteomes" id="UP001364764"/>
    </source>
</evidence>
<dbReference type="RefSeq" id="WP_100526819.1">
    <property type="nucleotide sequence ID" value="NZ_CP145892.1"/>
</dbReference>
<sequence>MKKYQKTAISALSSMALLLASVPAVFADETSMPIIPSQDTQIKQEQEATIFAQNLIVEYFDGGYSTDIYLSGNVTFSFLPRSTGEYVFNVVDMSGNLKGSGRVIASDLRTKNITLSNLYGYHKIVGYSPNGGGGDYQIHY</sequence>
<proteinExistence type="predicted"/>
<dbReference type="AlphaFoldDB" id="A0ABD8AUE8"/>
<evidence type="ECO:0000256" key="1">
    <source>
        <dbReference type="SAM" id="SignalP"/>
    </source>
</evidence>